<comment type="caution">
    <text evidence="1">The sequence shown here is derived from an EMBL/GenBank/DDBJ whole genome shotgun (WGS) entry which is preliminary data.</text>
</comment>
<dbReference type="EMBL" id="PXZM01000026">
    <property type="protein sequence ID" value="PSJ93878.1"/>
    <property type="molecule type" value="Genomic_DNA"/>
</dbReference>
<name>A0A2P7V3U8_9BACL</name>
<dbReference type="AlphaFoldDB" id="A0A2P7V3U8"/>
<dbReference type="Proteomes" id="UP000240419">
    <property type="component" value="Unassembled WGS sequence"/>
</dbReference>
<keyword evidence="2" id="KW-1185">Reference proteome</keyword>
<accession>A0A2P7V3U8</accession>
<evidence type="ECO:0008006" key="3">
    <source>
        <dbReference type="Google" id="ProtNLM"/>
    </source>
</evidence>
<organism evidence="1 2">
    <name type="scientific">Brevibacillus fortis</name>
    <dbReference type="NCBI Taxonomy" id="2126352"/>
    <lineage>
        <taxon>Bacteria</taxon>
        <taxon>Bacillati</taxon>
        <taxon>Bacillota</taxon>
        <taxon>Bacilli</taxon>
        <taxon>Bacillales</taxon>
        <taxon>Paenibacillaceae</taxon>
        <taxon>Brevibacillus</taxon>
    </lineage>
</organism>
<evidence type="ECO:0000313" key="2">
    <source>
        <dbReference type="Proteomes" id="UP000240419"/>
    </source>
</evidence>
<evidence type="ECO:0000313" key="1">
    <source>
        <dbReference type="EMBL" id="PSJ93878.1"/>
    </source>
</evidence>
<proteinExistence type="predicted"/>
<dbReference type="OrthoDB" id="2639079at2"/>
<sequence length="62" mass="7123">MLCMKGDEVKMKSGEIGTVIDTWGIARDWCKVKANDGQIIITMTENIESILKRNREKSRRKP</sequence>
<dbReference type="RefSeq" id="WP_106839935.1">
    <property type="nucleotide sequence ID" value="NZ_JBCNIW010000053.1"/>
</dbReference>
<reference evidence="1 2" key="1">
    <citation type="submission" date="2018-03" db="EMBL/GenBank/DDBJ databases">
        <title>Brevisbacillus phylogenomics.</title>
        <authorList>
            <person name="Dunlap C."/>
        </authorList>
    </citation>
    <scope>NUCLEOTIDE SEQUENCE [LARGE SCALE GENOMIC DNA]</scope>
    <source>
        <strain evidence="1 2">NRRL NRS-1210</strain>
    </source>
</reference>
<protein>
    <recommendedName>
        <fullName evidence="3">DUF2187 domain-containing protein</fullName>
    </recommendedName>
</protein>
<gene>
    <name evidence="1" type="ORF">C7R93_16995</name>
</gene>